<dbReference type="OrthoDB" id="9154315at2"/>
<feature type="compositionally biased region" description="Low complexity" evidence="1">
    <location>
        <begin position="57"/>
        <end position="71"/>
    </location>
</feature>
<dbReference type="EMBL" id="NOIG01000011">
    <property type="protein sequence ID" value="OYD48878.1"/>
    <property type="molecule type" value="Genomic_DNA"/>
</dbReference>
<proteinExistence type="predicted"/>
<evidence type="ECO:0008006" key="4">
    <source>
        <dbReference type="Google" id="ProtNLM"/>
    </source>
</evidence>
<evidence type="ECO:0000313" key="3">
    <source>
        <dbReference type="Proteomes" id="UP000215441"/>
    </source>
</evidence>
<evidence type="ECO:0000313" key="2">
    <source>
        <dbReference type="EMBL" id="OYD48878.1"/>
    </source>
</evidence>
<organism evidence="2 3">
    <name type="scientific">Acidovorax kalamii</name>
    <dbReference type="NCBI Taxonomy" id="2004485"/>
    <lineage>
        <taxon>Bacteria</taxon>
        <taxon>Pseudomonadati</taxon>
        <taxon>Pseudomonadota</taxon>
        <taxon>Betaproteobacteria</taxon>
        <taxon>Burkholderiales</taxon>
        <taxon>Comamonadaceae</taxon>
        <taxon>Acidovorax</taxon>
    </lineage>
</organism>
<comment type="caution">
    <text evidence="2">The sequence shown here is derived from an EMBL/GenBank/DDBJ whole genome shotgun (WGS) entry which is preliminary data.</text>
</comment>
<accession>A0A235EIJ6</accession>
<dbReference type="AlphaFoldDB" id="A0A235EIJ6"/>
<sequence>MATPPKAPPRFVPTLTEVVQVPGTPPAAMPVEPRARTTVMPPPHSTAPLDMRQPAGTALPAAPRSARPPTAGPAIGMVGASPSTARAQTPAPQQRMSSAAAPLPGAMPMARAAAAPALARPMPEGMEEYMVHRVMQRVDVVLDQRLREAIATVVQEQTRSVLPRLREEIESVVRHAVYEAVAEELASGAPTASKG</sequence>
<protein>
    <recommendedName>
        <fullName evidence="4">DUF2486 domain-containing protein</fullName>
    </recommendedName>
</protein>
<dbReference type="Proteomes" id="UP000215441">
    <property type="component" value="Unassembled WGS sequence"/>
</dbReference>
<evidence type="ECO:0000256" key="1">
    <source>
        <dbReference type="SAM" id="MobiDB-lite"/>
    </source>
</evidence>
<gene>
    <name evidence="2" type="ORF">CBY09_18895</name>
</gene>
<keyword evidence="3" id="KW-1185">Reference proteome</keyword>
<reference evidence="2 3" key="1">
    <citation type="submission" date="2017-07" db="EMBL/GenBank/DDBJ databases">
        <title>Acidovorax KNDSW TSA 6 genome sequence and assembly.</title>
        <authorList>
            <person name="Mayilraj S."/>
        </authorList>
    </citation>
    <scope>NUCLEOTIDE SEQUENCE [LARGE SCALE GENOMIC DNA]</scope>
    <source>
        <strain evidence="2 3">KNDSW-TSA6</strain>
    </source>
</reference>
<name>A0A235EIJ6_9BURK</name>
<feature type="region of interest" description="Disordered" evidence="1">
    <location>
        <begin position="18"/>
        <end position="71"/>
    </location>
</feature>